<sequence>MTGPRGAERVPVQQPATRGAADALGRRRAVEPDAAVRHDEGRDEQQTGGDRESLPRPTGRARRSRSHGGRRAPKDLEELHPDRLPGRSITSFKRETNHRARQEELQLLAFWRLGSSPFGVFPAASTDLWLRSSSRPKRRERPTARPRPVQDCAPMPYDHLLGRVVTLPVRRFGPPGAFLSADPDDLRPDAPVLLLPRSEVPEGAREGDELEVFVYLDSEDRPIATTRRPKVTLGEVAFLAVTDVAPFGAFVDWGLPKELLVPRAEQTRDPQVGQRHPVGLLVDRTGRLAGTMRVSEMLRDQGEFDLDEWVEGEAWRNEPGIGLFVIVERRFVGLLPADEPHTLSRGQAARFRVASVLPDGRIDLSLRGHAHEEVENDAQEILARLSRPGAPRVGDRSSPEEIRALFGLSKKAFKRAVGRLLKERAVAIDGQGFLVKSAR</sequence>
<evidence type="ECO:0000313" key="5">
    <source>
        <dbReference type="Proteomes" id="UP000002139"/>
    </source>
</evidence>
<feature type="compositionally biased region" description="Basic and acidic residues" evidence="1">
    <location>
        <begin position="72"/>
        <end position="85"/>
    </location>
</feature>
<dbReference type="PANTHER" id="PTHR37296:SF1">
    <property type="entry name" value="CONSERVED VIRULENCE FACTOR B"/>
    <property type="match status" value="1"/>
</dbReference>
<evidence type="ECO:0000313" key="4">
    <source>
        <dbReference type="EMBL" id="CAN96975.1"/>
    </source>
</evidence>
<feature type="domain" description="Conserved virulence factor B-like winged helix" evidence="3">
    <location>
        <begin position="381"/>
        <end position="432"/>
    </location>
</feature>
<protein>
    <submittedName>
        <fullName evidence="4">Nucleic acid-binding protein</fullName>
    </submittedName>
</protein>
<evidence type="ECO:0000259" key="2">
    <source>
        <dbReference type="Pfam" id="PF13509"/>
    </source>
</evidence>
<dbReference type="InterPro" id="IPR039566">
    <property type="entry name" value="CvfB_S1_st"/>
</dbReference>
<name>A9GTP6_SORC5</name>
<dbReference type="STRING" id="448385.sce6806"/>
<dbReference type="HOGENOM" id="CLU_713528_0_0_7"/>
<accession>A9GTP6</accession>
<feature type="region of interest" description="Disordered" evidence="1">
    <location>
        <begin position="132"/>
        <end position="153"/>
    </location>
</feature>
<dbReference type="Pfam" id="PF13509">
    <property type="entry name" value="S1_2"/>
    <property type="match status" value="1"/>
</dbReference>
<dbReference type="Gene3D" id="2.40.50.140">
    <property type="entry name" value="Nucleic acid-binding proteins"/>
    <property type="match status" value="1"/>
</dbReference>
<dbReference type="KEGG" id="scl:sce6806"/>
<dbReference type="PANTHER" id="PTHR37296">
    <property type="entry name" value="CONSERVED VIRULENCE FACTOR B"/>
    <property type="match status" value="1"/>
</dbReference>
<gene>
    <name evidence="4" type="ordered locus">sce6806</name>
</gene>
<dbReference type="eggNOG" id="COG2996">
    <property type="taxonomic scope" value="Bacteria"/>
</dbReference>
<dbReference type="InterPro" id="IPR036388">
    <property type="entry name" value="WH-like_DNA-bd_sf"/>
</dbReference>
<dbReference type="Gene3D" id="1.10.10.10">
    <property type="entry name" value="Winged helix-like DNA-binding domain superfamily/Winged helix DNA-binding domain"/>
    <property type="match status" value="1"/>
</dbReference>
<dbReference type="InterPro" id="IPR040764">
    <property type="entry name" value="CvfB_WH"/>
</dbReference>
<feature type="compositionally biased region" description="Basic residues" evidence="1">
    <location>
        <begin position="59"/>
        <end position="71"/>
    </location>
</feature>
<reference evidence="4 5" key="1">
    <citation type="journal article" date="2007" name="Nat. Biotechnol.">
        <title>Complete genome sequence of the myxobacterium Sorangium cellulosum.</title>
        <authorList>
            <person name="Schneiker S."/>
            <person name="Perlova O."/>
            <person name="Kaiser O."/>
            <person name="Gerth K."/>
            <person name="Alici A."/>
            <person name="Altmeyer M.O."/>
            <person name="Bartels D."/>
            <person name="Bekel T."/>
            <person name="Beyer S."/>
            <person name="Bode E."/>
            <person name="Bode H.B."/>
            <person name="Bolten C.J."/>
            <person name="Choudhuri J.V."/>
            <person name="Doss S."/>
            <person name="Elnakady Y.A."/>
            <person name="Frank B."/>
            <person name="Gaigalat L."/>
            <person name="Goesmann A."/>
            <person name="Groeger C."/>
            <person name="Gross F."/>
            <person name="Jelsbak L."/>
            <person name="Jelsbak L."/>
            <person name="Kalinowski J."/>
            <person name="Kegler C."/>
            <person name="Knauber T."/>
            <person name="Konietzny S."/>
            <person name="Kopp M."/>
            <person name="Krause L."/>
            <person name="Krug D."/>
            <person name="Linke B."/>
            <person name="Mahmud T."/>
            <person name="Martinez-Arias R."/>
            <person name="McHardy A.C."/>
            <person name="Merai M."/>
            <person name="Meyer F."/>
            <person name="Mormann S."/>
            <person name="Munoz-Dorado J."/>
            <person name="Perez J."/>
            <person name="Pradella S."/>
            <person name="Rachid S."/>
            <person name="Raddatz G."/>
            <person name="Rosenau F."/>
            <person name="Rueckert C."/>
            <person name="Sasse F."/>
            <person name="Scharfe M."/>
            <person name="Schuster S.C."/>
            <person name="Suen G."/>
            <person name="Treuner-Lange A."/>
            <person name="Velicer G.J."/>
            <person name="Vorholter F.-J."/>
            <person name="Weissman K.J."/>
            <person name="Welch R.D."/>
            <person name="Wenzel S.C."/>
            <person name="Whitworth D.E."/>
            <person name="Wilhelm S."/>
            <person name="Wittmann C."/>
            <person name="Bloecker H."/>
            <person name="Puehler A."/>
            <person name="Mueller R."/>
        </authorList>
    </citation>
    <scope>NUCLEOTIDE SEQUENCE [LARGE SCALE GENOMIC DNA]</scope>
    <source>
        <strain evidence="5">So ce56</strain>
    </source>
</reference>
<keyword evidence="5" id="KW-1185">Reference proteome</keyword>
<dbReference type="Pfam" id="PF17783">
    <property type="entry name" value="WHD_CvfB"/>
    <property type="match status" value="1"/>
</dbReference>
<dbReference type="AlphaFoldDB" id="A9GTP6"/>
<organism evidence="4 5">
    <name type="scientific">Sorangium cellulosum (strain So ce56)</name>
    <name type="common">Polyangium cellulosum (strain So ce56)</name>
    <dbReference type="NCBI Taxonomy" id="448385"/>
    <lineage>
        <taxon>Bacteria</taxon>
        <taxon>Pseudomonadati</taxon>
        <taxon>Myxococcota</taxon>
        <taxon>Polyangia</taxon>
        <taxon>Polyangiales</taxon>
        <taxon>Polyangiaceae</taxon>
        <taxon>Sorangium</taxon>
    </lineage>
</organism>
<evidence type="ECO:0000256" key="1">
    <source>
        <dbReference type="SAM" id="MobiDB-lite"/>
    </source>
</evidence>
<proteinExistence type="predicted"/>
<evidence type="ECO:0000259" key="3">
    <source>
        <dbReference type="Pfam" id="PF17783"/>
    </source>
</evidence>
<feature type="compositionally biased region" description="Basic and acidic residues" evidence="1">
    <location>
        <begin position="24"/>
        <end position="54"/>
    </location>
</feature>
<dbReference type="InterPro" id="IPR012340">
    <property type="entry name" value="NA-bd_OB-fold"/>
</dbReference>
<dbReference type="Proteomes" id="UP000002139">
    <property type="component" value="Chromosome"/>
</dbReference>
<feature type="region of interest" description="Disordered" evidence="1">
    <location>
        <begin position="1"/>
        <end position="97"/>
    </location>
</feature>
<dbReference type="EMBL" id="AM746676">
    <property type="protein sequence ID" value="CAN96975.1"/>
    <property type="molecule type" value="Genomic_DNA"/>
</dbReference>
<dbReference type="InterPro" id="IPR014464">
    <property type="entry name" value="CvfB_fam"/>
</dbReference>
<feature type="domain" description="Conserved virulence factor B first S1" evidence="2">
    <location>
        <begin position="161"/>
        <end position="226"/>
    </location>
</feature>